<evidence type="ECO:0000256" key="1">
    <source>
        <dbReference type="SAM" id="Phobius"/>
    </source>
</evidence>
<proteinExistence type="predicted"/>
<comment type="caution">
    <text evidence="2">The sequence shown here is derived from an EMBL/GenBank/DDBJ whole genome shotgun (WGS) entry which is preliminary data.</text>
</comment>
<protein>
    <submittedName>
        <fullName evidence="2">Uncharacterized protein</fullName>
    </submittedName>
</protein>
<reference evidence="2" key="1">
    <citation type="journal article" date="2021" name="Nat. Commun.">
        <title>Genetic determinants of endophytism in the Arabidopsis root mycobiome.</title>
        <authorList>
            <person name="Mesny F."/>
            <person name="Miyauchi S."/>
            <person name="Thiergart T."/>
            <person name="Pickel B."/>
            <person name="Atanasova L."/>
            <person name="Karlsson M."/>
            <person name="Huettel B."/>
            <person name="Barry K.W."/>
            <person name="Haridas S."/>
            <person name="Chen C."/>
            <person name="Bauer D."/>
            <person name="Andreopoulos W."/>
            <person name="Pangilinan J."/>
            <person name="LaButti K."/>
            <person name="Riley R."/>
            <person name="Lipzen A."/>
            <person name="Clum A."/>
            <person name="Drula E."/>
            <person name="Henrissat B."/>
            <person name="Kohler A."/>
            <person name="Grigoriev I.V."/>
            <person name="Martin F.M."/>
            <person name="Hacquard S."/>
        </authorList>
    </citation>
    <scope>NUCLEOTIDE SEQUENCE</scope>
    <source>
        <strain evidence="2">MPI-CAGE-AT-0147</strain>
    </source>
</reference>
<keyword evidence="1" id="KW-1133">Transmembrane helix</keyword>
<gene>
    <name evidence="2" type="ORF">EDB81DRAFT_488501</name>
</gene>
<dbReference type="InterPro" id="IPR021514">
    <property type="entry name" value="DUF3176"/>
</dbReference>
<feature type="transmembrane region" description="Helical" evidence="1">
    <location>
        <begin position="89"/>
        <end position="113"/>
    </location>
</feature>
<dbReference type="PANTHER" id="PTHR35394">
    <property type="entry name" value="DUF3176 DOMAIN-CONTAINING PROTEIN"/>
    <property type="match status" value="1"/>
</dbReference>
<sequence length="632" mass="69902">MANYSEHEAMMPKFAGSQVRPVPVDGFQPVNQPANPPNLTFSAESGKKQRVLVIWSFEGVLTLFSLSLLIATIIILFKFDGLEQPDWAYGINLSTLLAILSTMLRGSLVLIAAEVISHQKWVWFDNTRPLKDFQTFDDASRGVWGSFQLIFLTWKPHIGLFAALIIILSFTIGPFTQQTLNNYVCQVPWEEANATISAAHYSTDQVEIVGHGLPVPLLNGKMKVAAINGLMGTETANGAPFNCSTGNCTFPEYQGITHSSVGFCRSCEDLTHTVKEKYSNETGWQFYMPHGPTITYGVTTDWMLSLANLRYSTLNQDAWTTAFTLLTFTFASCKRKDLLTYSCDHDYPNMPNISAFAGVLAMNCTLYPCLRNYRGRVSNGVLEEKTVSTSRINTTEGWLAFKSPCMVDGQPYDSSNFSSVPRIPKRNFTSVYQDGKNVTAPIECIYEMSGEVGFGISEFFSDMLNDTCIYDSAVSQIGPDVIVCDGSRPWLTGLYNEGQATFASVKNNLEGAVLGITNRLRTTGDNAYRNETGAVSGTTIRTTLCTTVVWGWIAVPTVLTAATILLLATSMIQSWQFAATRPIWKSSSLPLLFHKMYSGTSNALYLDQMQGAAKDIKIRLRPQDMPDTKSQL</sequence>
<feature type="transmembrane region" description="Helical" evidence="1">
    <location>
        <begin position="52"/>
        <end position="77"/>
    </location>
</feature>
<dbReference type="Proteomes" id="UP000738349">
    <property type="component" value="Unassembled WGS sequence"/>
</dbReference>
<evidence type="ECO:0000313" key="3">
    <source>
        <dbReference type="Proteomes" id="UP000738349"/>
    </source>
</evidence>
<keyword evidence="1" id="KW-0812">Transmembrane</keyword>
<name>A0A9P9EW06_9HYPO</name>
<evidence type="ECO:0000313" key="2">
    <source>
        <dbReference type="EMBL" id="KAH7146350.1"/>
    </source>
</evidence>
<dbReference type="AlphaFoldDB" id="A0A9P9EW06"/>
<dbReference type="OrthoDB" id="5242705at2759"/>
<feature type="transmembrane region" description="Helical" evidence="1">
    <location>
        <begin position="549"/>
        <end position="568"/>
    </location>
</feature>
<keyword evidence="3" id="KW-1185">Reference proteome</keyword>
<feature type="transmembrane region" description="Helical" evidence="1">
    <location>
        <begin position="158"/>
        <end position="176"/>
    </location>
</feature>
<dbReference type="PANTHER" id="PTHR35394:SF5">
    <property type="entry name" value="DUF3176 DOMAIN-CONTAINING PROTEIN"/>
    <property type="match status" value="1"/>
</dbReference>
<keyword evidence="1" id="KW-0472">Membrane</keyword>
<dbReference type="Pfam" id="PF11374">
    <property type="entry name" value="DUF3176"/>
    <property type="match status" value="1"/>
</dbReference>
<organism evidence="2 3">
    <name type="scientific">Dactylonectria macrodidyma</name>
    <dbReference type="NCBI Taxonomy" id="307937"/>
    <lineage>
        <taxon>Eukaryota</taxon>
        <taxon>Fungi</taxon>
        <taxon>Dikarya</taxon>
        <taxon>Ascomycota</taxon>
        <taxon>Pezizomycotina</taxon>
        <taxon>Sordariomycetes</taxon>
        <taxon>Hypocreomycetidae</taxon>
        <taxon>Hypocreales</taxon>
        <taxon>Nectriaceae</taxon>
        <taxon>Dactylonectria</taxon>
    </lineage>
</organism>
<accession>A0A9P9EW06</accession>
<dbReference type="EMBL" id="JAGMUV010000008">
    <property type="protein sequence ID" value="KAH7146350.1"/>
    <property type="molecule type" value="Genomic_DNA"/>
</dbReference>